<evidence type="ECO:0000256" key="1">
    <source>
        <dbReference type="ARBA" id="ARBA00008056"/>
    </source>
</evidence>
<name>A0A7J8ZN25_9ROSI</name>
<evidence type="ECO:0000256" key="5">
    <source>
        <dbReference type="RuleBase" id="RU003682"/>
    </source>
</evidence>
<dbReference type="Gene3D" id="2.60.120.330">
    <property type="entry name" value="B-lactam Antibiotic, Isopenicillin N Synthase, Chain"/>
    <property type="match status" value="1"/>
</dbReference>
<dbReference type="PANTHER" id="PTHR10209">
    <property type="entry name" value="OXIDOREDUCTASE, 2OG-FE II OXYGENASE FAMILY PROTEIN"/>
    <property type="match status" value="1"/>
</dbReference>
<dbReference type="GO" id="GO:0051213">
    <property type="term" value="F:dioxygenase activity"/>
    <property type="evidence" value="ECO:0007669"/>
    <property type="project" value="UniProtKB-ARBA"/>
</dbReference>
<evidence type="ECO:0000259" key="6">
    <source>
        <dbReference type="PROSITE" id="PS51471"/>
    </source>
</evidence>
<dbReference type="InterPro" id="IPR027443">
    <property type="entry name" value="IPNS-like_sf"/>
</dbReference>
<keyword evidence="4 5" id="KW-0408">Iron</keyword>
<dbReference type="Proteomes" id="UP000593574">
    <property type="component" value="Unassembled WGS sequence"/>
</dbReference>
<accession>A0A7J8ZN25</accession>
<gene>
    <name evidence="7" type="ORF">Golax_011800</name>
</gene>
<evidence type="ECO:0000256" key="2">
    <source>
        <dbReference type="ARBA" id="ARBA00022723"/>
    </source>
</evidence>
<evidence type="ECO:0000313" key="8">
    <source>
        <dbReference type="Proteomes" id="UP000593574"/>
    </source>
</evidence>
<dbReference type="EMBL" id="JABEZV010000006">
    <property type="protein sequence ID" value="MBA0712719.1"/>
    <property type="molecule type" value="Genomic_DNA"/>
</dbReference>
<dbReference type="InterPro" id="IPR005123">
    <property type="entry name" value="Oxoglu/Fe-dep_dioxygenase_dom"/>
</dbReference>
<dbReference type="SUPFAM" id="SSF51197">
    <property type="entry name" value="Clavaminate synthase-like"/>
    <property type="match status" value="1"/>
</dbReference>
<reference evidence="7 8" key="1">
    <citation type="journal article" date="2019" name="Genome Biol. Evol.">
        <title>Insights into the evolution of the New World diploid cottons (Gossypium, subgenus Houzingenia) based on genome sequencing.</title>
        <authorList>
            <person name="Grover C.E."/>
            <person name="Arick M.A. 2nd"/>
            <person name="Thrash A."/>
            <person name="Conover J.L."/>
            <person name="Sanders W.S."/>
            <person name="Peterson D.G."/>
            <person name="Frelichowski J.E."/>
            <person name="Scheffler J.A."/>
            <person name="Scheffler B.E."/>
            <person name="Wendel J.F."/>
        </authorList>
    </citation>
    <scope>NUCLEOTIDE SEQUENCE [LARGE SCALE GENOMIC DNA]</scope>
    <source>
        <strain evidence="7">4</strain>
        <tissue evidence="7">Leaf</tissue>
    </source>
</reference>
<feature type="domain" description="Fe2OG dioxygenase" evidence="6">
    <location>
        <begin position="187"/>
        <end position="263"/>
    </location>
</feature>
<keyword evidence="2 5" id="KW-0479">Metal-binding</keyword>
<sequence length="263" mass="29841">MAETGLEPTEAFHYNRTNELKAFDETKSRVKGLVDSGLSKIPTIFINQQYKLERNMKKVGEACERWGFFQVINHGIPLTTLDEMIDGIRRFHEQDKEAKKEFYSRDNSRKVIYNSNFDLYVAEAANWRDTLRCVMAPCQPLPQELPAVCRDIMIEYSNRVMKLGQTLLELLSEALGLNRSYLEDIGCGEGLLMVGHYYPPCPEPDLTLGTGSHTDSGFFTVLLQDQIGGLQVLQQNQWLDVKSIHGALVVNLGDMMQASLPYL</sequence>
<dbReference type="PANTHER" id="PTHR10209:SF884">
    <property type="entry name" value="1-AMINOCYCLOPROPANE-1-CARBOXYLATE OXIDASE HOMOLOG 1-LIKE"/>
    <property type="match status" value="1"/>
</dbReference>
<comment type="similarity">
    <text evidence="1 5">Belongs to the iron/ascorbate-dependent oxidoreductase family.</text>
</comment>
<dbReference type="Pfam" id="PF03171">
    <property type="entry name" value="2OG-FeII_Oxy"/>
    <property type="match status" value="1"/>
</dbReference>
<dbReference type="InterPro" id="IPR044861">
    <property type="entry name" value="IPNS-like_FE2OG_OXY"/>
</dbReference>
<dbReference type="Pfam" id="PF14226">
    <property type="entry name" value="DIOX_N"/>
    <property type="match status" value="1"/>
</dbReference>
<organism evidence="7 8">
    <name type="scientific">Gossypium laxum</name>
    <dbReference type="NCBI Taxonomy" id="34288"/>
    <lineage>
        <taxon>Eukaryota</taxon>
        <taxon>Viridiplantae</taxon>
        <taxon>Streptophyta</taxon>
        <taxon>Embryophyta</taxon>
        <taxon>Tracheophyta</taxon>
        <taxon>Spermatophyta</taxon>
        <taxon>Magnoliopsida</taxon>
        <taxon>eudicotyledons</taxon>
        <taxon>Gunneridae</taxon>
        <taxon>Pentapetalae</taxon>
        <taxon>rosids</taxon>
        <taxon>malvids</taxon>
        <taxon>Malvales</taxon>
        <taxon>Malvaceae</taxon>
        <taxon>Malvoideae</taxon>
        <taxon>Gossypium</taxon>
    </lineage>
</organism>
<protein>
    <recommendedName>
        <fullName evidence="6">Fe2OG dioxygenase domain-containing protein</fullName>
    </recommendedName>
</protein>
<dbReference type="GO" id="GO:0046872">
    <property type="term" value="F:metal ion binding"/>
    <property type="evidence" value="ECO:0007669"/>
    <property type="project" value="UniProtKB-KW"/>
</dbReference>
<proteinExistence type="inferred from homology"/>
<dbReference type="InterPro" id="IPR026992">
    <property type="entry name" value="DIOX_N"/>
</dbReference>
<evidence type="ECO:0000256" key="4">
    <source>
        <dbReference type="ARBA" id="ARBA00023004"/>
    </source>
</evidence>
<dbReference type="PROSITE" id="PS51471">
    <property type="entry name" value="FE2OG_OXY"/>
    <property type="match status" value="1"/>
</dbReference>
<keyword evidence="8" id="KW-1185">Reference proteome</keyword>
<keyword evidence="3 5" id="KW-0560">Oxidoreductase</keyword>
<comment type="caution">
    <text evidence="7">The sequence shown here is derived from an EMBL/GenBank/DDBJ whole genome shotgun (WGS) entry which is preliminary data.</text>
</comment>
<evidence type="ECO:0000256" key="3">
    <source>
        <dbReference type="ARBA" id="ARBA00023002"/>
    </source>
</evidence>
<evidence type="ECO:0000313" key="7">
    <source>
        <dbReference type="EMBL" id="MBA0712719.1"/>
    </source>
</evidence>
<dbReference type="AlphaFoldDB" id="A0A7J8ZN25"/>